<accession>A0A1Z5K1R5</accession>
<sequence>MAITPGRNPNSLLALILPSELQANQFAVTEKGKEWPLYKFLRAPSAIEELKPYSTGQGGVLVWMDNGTLAYINNGGRFPPPTRFAKFFDLHSGVCIRILGDSDDAILETATFFGALESFQKQIEISYKHNLDFDDARAEQLALIMDKNQTRKICFIGAKLNSAVSAMIATRPYPINLYLENASIDDDAFLKHFQGRTTPFGSLSSEKSLATSLFKTIFHQLNLFEHFRVNRLPNDLILQLLSASVKSVGFTVGDENKDLDLMAADIVPKDIRIQTLYEAFPSTFMLSFLRRVAQLGHVESLELSLHEHDPIPVEVGMALLGLLGASKNLKSLKLPVSVDALDDQFIKDLFDVIEKHDRLTVFSITAYPTKLDPQFKWLKHLMQRNRRVHVTDNHGTNWKYDRELEKIYALNRFLHGSHMVTKEPLSIRTLVLGTALTYGAVNHFQRAASLLADQADILCEILHEIDLANEAHDDSSLLKRKADDDDDEGNPADPELGPRRKRQWK</sequence>
<dbReference type="AlphaFoldDB" id="A0A1Z5K1R5"/>
<dbReference type="Proteomes" id="UP000198406">
    <property type="component" value="Unassembled WGS sequence"/>
</dbReference>
<keyword evidence="3" id="KW-1185">Reference proteome</keyword>
<protein>
    <submittedName>
        <fullName evidence="2">Uncharacterized protein</fullName>
    </submittedName>
</protein>
<evidence type="ECO:0000313" key="2">
    <source>
        <dbReference type="EMBL" id="GAX20215.1"/>
    </source>
</evidence>
<dbReference type="EMBL" id="BDSP01000144">
    <property type="protein sequence ID" value="GAX20215.1"/>
    <property type="molecule type" value="Genomic_DNA"/>
</dbReference>
<feature type="compositionally biased region" description="Basic and acidic residues" evidence="1">
    <location>
        <begin position="473"/>
        <end position="483"/>
    </location>
</feature>
<organism evidence="2 3">
    <name type="scientific">Fistulifera solaris</name>
    <name type="common">Oleaginous diatom</name>
    <dbReference type="NCBI Taxonomy" id="1519565"/>
    <lineage>
        <taxon>Eukaryota</taxon>
        <taxon>Sar</taxon>
        <taxon>Stramenopiles</taxon>
        <taxon>Ochrophyta</taxon>
        <taxon>Bacillariophyta</taxon>
        <taxon>Bacillariophyceae</taxon>
        <taxon>Bacillariophycidae</taxon>
        <taxon>Naviculales</taxon>
        <taxon>Naviculaceae</taxon>
        <taxon>Fistulifera</taxon>
    </lineage>
</organism>
<name>A0A1Z5K1R5_FISSO</name>
<comment type="caution">
    <text evidence="2">The sequence shown here is derived from an EMBL/GenBank/DDBJ whole genome shotgun (WGS) entry which is preliminary data.</text>
</comment>
<reference evidence="2 3" key="1">
    <citation type="journal article" date="2015" name="Plant Cell">
        <title>Oil accumulation by the oleaginous diatom Fistulifera solaris as revealed by the genome and transcriptome.</title>
        <authorList>
            <person name="Tanaka T."/>
            <person name="Maeda Y."/>
            <person name="Veluchamy A."/>
            <person name="Tanaka M."/>
            <person name="Abida H."/>
            <person name="Marechal E."/>
            <person name="Bowler C."/>
            <person name="Muto M."/>
            <person name="Sunaga Y."/>
            <person name="Tanaka M."/>
            <person name="Yoshino T."/>
            <person name="Taniguchi T."/>
            <person name="Fukuda Y."/>
            <person name="Nemoto M."/>
            <person name="Matsumoto M."/>
            <person name="Wong P.S."/>
            <person name="Aburatani S."/>
            <person name="Fujibuchi W."/>
        </authorList>
    </citation>
    <scope>NUCLEOTIDE SEQUENCE [LARGE SCALE GENOMIC DNA]</scope>
    <source>
        <strain evidence="2 3">JPCC DA0580</strain>
    </source>
</reference>
<dbReference type="InParanoid" id="A0A1Z5K1R5"/>
<evidence type="ECO:0000256" key="1">
    <source>
        <dbReference type="SAM" id="MobiDB-lite"/>
    </source>
</evidence>
<feature type="region of interest" description="Disordered" evidence="1">
    <location>
        <begin position="473"/>
        <end position="505"/>
    </location>
</feature>
<proteinExistence type="predicted"/>
<gene>
    <name evidence="2" type="ORF">FisN_12Hh060</name>
</gene>
<evidence type="ECO:0000313" key="3">
    <source>
        <dbReference type="Proteomes" id="UP000198406"/>
    </source>
</evidence>